<gene>
    <name evidence="7" type="ORF">GSONMT00068288001</name>
</gene>
<dbReference type="InterPro" id="IPR015484">
    <property type="entry name" value="CD3_esu/gsu/dsu"/>
</dbReference>
<keyword evidence="5" id="KW-0472">Membrane</keyword>
<keyword evidence="5" id="KW-0812">Transmembrane</keyword>
<keyword evidence="5" id="KW-1133">Transmembrane helix</keyword>
<organism evidence="7 9">
    <name type="scientific">Oncorhynchus mykiss</name>
    <name type="common">Rainbow trout</name>
    <name type="synonym">Salmo gairdneri</name>
    <dbReference type="NCBI Taxonomy" id="8022"/>
    <lineage>
        <taxon>Eukaryota</taxon>
        <taxon>Metazoa</taxon>
        <taxon>Chordata</taxon>
        <taxon>Craniata</taxon>
        <taxon>Vertebrata</taxon>
        <taxon>Euteleostomi</taxon>
        <taxon>Actinopterygii</taxon>
        <taxon>Neopterygii</taxon>
        <taxon>Teleostei</taxon>
        <taxon>Protacanthopterygii</taxon>
        <taxon>Salmoniformes</taxon>
        <taxon>Salmonidae</taxon>
        <taxon>Salmoninae</taxon>
        <taxon>Oncorhynchus</taxon>
    </lineage>
</organism>
<evidence type="ECO:0000313" key="10">
    <source>
        <dbReference type="Proteomes" id="UP000694395"/>
    </source>
</evidence>
<keyword evidence="10" id="KW-1185">Reference proteome</keyword>
<dbReference type="GO" id="GO:0045059">
    <property type="term" value="P:positive thymic T cell selection"/>
    <property type="evidence" value="ECO:0007669"/>
    <property type="project" value="TreeGrafter"/>
</dbReference>
<dbReference type="GeneTree" id="ENSGT00730000111885"/>
<reference evidence="8 10" key="3">
    <citation type="submission" date="2020-07" db="EMBL/GenBank/DDBJ databases">
        <title>A long reads based de novo assembly of the rainbow trout Arlee double haploid line genome.</title>
        <authorList>
            <person name="Gao G."/>
            <person name="Palti Y."/>
        </authorList>
    </citation>
    <scope>NUCLEOTIDE SEQUENCE [LARGE SCALE GENOMIC DNA]</scope>
</reference>
<keyword evidence="3 6" id="KW-0732">Signal</keyword>
<feature type="chain" id="PRO_5044538489" evidence="6">
    <location>
        <begin position="23"/>
        <end position="179"/>
    </location>
</feature>
<feature type="transmembrane region" description="Helical" evidence="5">
    <location>
        <begin position="108"/>
        <end position="129"/>
    </location>
</feature>
<dbReference type="GO" id="GO:0004888">
    <property type="term" value="F:transmembrane signaling receptor activity"/>
    <property type="evidence" value="ECO:0007669"/>
    <property type="project" value="TreeGrafter"/>
</dbReference>
<evidence type="ECO:0000313" key="9">
    <source>
        <dbReference type="Proteomes" id="UP000193380"/>
    </source>
</evidence>
<dbReference type="GO" id="GO:0007166">
    <property type="term" value="P:cell surface receptor signaling pathway"/>
    <property type="evidence" value="ECO:0007669"/>
    <property type="project" value="TreeGrafter"/>
</dbReference>
<proteinExistence type="predicted"/>
<dbReference type="PANTHER" id="PTHR10570">
    <property type="entry name" value="T-CELL SURFACE GLYCOPROTEIN CD3 GAMMA CHAIN / DELTA CHAIN"/>
    <property type="match status" value="1"/>
</dbReference>
<feature type="region of interest" description="Disordered" evidence="4">
    <location>
        <begin position="136"/>
        <end position="179"/>
    </location>
</feature>
<evidence type="ECO:0000256" key="2">
    <source>
        <dbReference type="ARBA" id="ARBA00022475"/>
    </source>
</evidence>
<dbReference type="STRING" id="8022.A0A060W6U7"/>
<accession>A0A060W6U7</accession>
<evidence type="ECO:0000313" key="7">
    <source>
        <dbReference type="EMBL" id="CDQ63048.1"/>
    </source>
</evidence>
<dbReference type="Proteomes" id="UP000694395">
    <property type="component" value="Chromosome 27"/>
</dbReference>
<dbReference type="GO" id="GO:0042105">
    <property type="term" value="C:alpha-beta T cell receptor complex"/>
    <property type="evidence" value="ECO:0007669"/>
    <property type="project" value="TreeGrafter"/>
</dbReference>
<evidence type="ECO:0000256" key="5">
    <source>
        <dbReference type="SAM" id="Phobius"/>
    </source>
</evidence>
<dbReference type="AlphaFoldDB" id="A0A060W6U7"/>
<evidence type="ECO:0000256" key="1">
    <source>
        <dbReference type="ARBA" id="ARBA00004251"/>
    </source>
</evidence>
<name>A0A060W6U7_ONCMY</name>
<evidence type="ECO:0000313" key="8">
    <source>
        <dbReference type="Ensembl" id="ENSOMYP00000102441.1"/>
    </source>
</evidence>
<feature type="signal peptide" evidence="6">
    <location>
        <begin position="1"/>
        <end position="22"/>
    </location>
</feature>
<dbReference type="GO" id="GO:0009897">
    <property type="term" value="C:external side of plasma membrane"/>
    <property type="evidence" value="ECO:0007669"/>
    <property type="project" value="TreeGrafter"/>
</dbReference>
<comment type="subcellular location">
    <subcellularLocation>
        <location evidence="1">Cell membrane</location>
        <topology evidence="1">Single-pass type I membrane protein</topology>
    </subcellularLocation>
</comment>
<reference evidence="7" key="1">
    <citation type="journal article" date="2014" name="Nat. Commun.">
        <title>The rainbow trout genome provides novel insights into evolution after whole-genome duplication in vertebrates.</title>
        <authorList>
            <person name="Berthelot C."/>
            <person name="Brunet F."/>
            <person name="Chalopin D."/>
            <person name="Juanchich A."/>
            <person name="Bernard M."/>
            <person name="Noel B."/>
            <person name="Bento P."/>
            <person name="Da Silva C."/>
            <person name="Labadie K."/>
            <person name="Alberti A."/>
            <person name="Aury J.M."/>
            <person name="Louis A."/>
            <person name="Dehais P."/>
            <person name="Bardou P."/>
            <person name="Montfort J."/>
            <person name="Klopp C."/>
            <person name="Cabau C."/>
            <person name="Gaspin C."/>
            <person name="Thorgaard G.H."/>
            <person name="Boussaha M."/>
            <person name="Quillet E."/>
            <person name="Guyomard R."/>
            <person name="Galiana D."/>
            <person name="Bobe J."/>
            <person name="Volff J.N."/>
            <person name="Genet C."/>
            <person name="Wincker P."/>
            <person name="Jaillon O."/>
            <person name="Roest Crollius H."/>
            <person name="Guiguen Y."/>
        </authorList>
    </citation>
    <scope>NUCLEOTIDE SEQUENCE [LARGE SCALE GENOMIC DNA]</scope>
</reference>
<reference evidence="7" key="2">
    <citation type="submission" date="2014-03" db="EMBL/GenBank/DDBJ databases">
        <authorList>
            <person name="Genoscope - CEA"/>
        </authorList>
    </citation>
    <scope>NUCLEOTIDE SEQUENCE</scope>
</reference>
<dbReference type="PANTHER" id="PTHR10570:SF9">
    <property type="entry name" value="T-CELL SURFACE GLYCOPROTEIN CD3 EPSILON CHAIN"/>
    <property type="match status" value="1"/>
</dbReference>
<keyword evidence="2" id="KW-1003">Cell membrane</keyword>
<protein>
    <submittedName>
        <fullName evidence="7 8">Uncharacterized protein</fullName>
    </submittedName>
</protein>
<dbReference type="Proteomes" id="UP000193380">
    <property type="component" value="Unassembled WGS sequence"/>
</dbReference>
<reference evidence="8" key="4">
    <citation type="submission" date="2025-05" db="UniProtKB">
        <authorList>
            <consortium name="Ensembl"/>
        </authorList>
    </citation>
    <scope>IDENTIFICATION</scope>
</reference>
<dbReference type="EMBL" id="FR904426">
    <property type="protein sequence ID" value="CDQ63048.1"/>
    <property type="molecule type" value="Genomic_DNA"/>
</dbReference>
<dbReference type="PaxDb" id="8022-A0A060W6U7"/>
<evidence type="ECO:0000256" key="4">
    <source>
        <dbReference type="SAM" id="MobiDB-lite"/>
    </source>
</evidence>
<sequence>MNRAGVYGGLVFLLLIMTTVEGNGYVSFWRTKVTMTCPGKGEWYEGTNNLDKNSRSEQIEENYDESKKRVYHCEYQYDPQDYPEKTAIYQFYFKGKVCKDCYELNPTLVAGAIIGDLLVTGGVILIVYLRARKKSGPAAPQKPTSRSAGRGPPVVPSPDYEPLSLATRSRDIYATHRTG</sequence>
<dbReference type="Ensembl" id="ENSOMYT00000111109.2">
    <property type="protein sequence ID" value="ENSOMYP00000102441.1"/>
    <property type="gene ID" value="ENSOMYG00000046200.2"/>
</dbReference>
<evidence type="ECO:0000256" key="6">
    <source>
        <dbReference type="SAM" id="SignalP"/>
    </source>
</evidence>
<feature type="compositionally biased region" description="Basic and acidic residues" evidence="4">
    <location>
        <begin position="168"/>
        <end position="179"/>
    </location>
</feature>
<evidence type="ECO:0000256" key="3">
    <source>
        <dbReference type="ARBA" id="ARBA00022729"/>
    </source>
</evidence>